<evidence type="ECO:0008006" key="3">
    <source>
        <dbReference type="Google" id="ProtNLM"/>
    </source>
</evidence>
<dbReference type="RefSeq" id="XP_056489118.1">
    <property type="nucleotide sequence ID" value="XM_056629816.1"/>
</dbReference>
<dbReference type="Proteomes" id="UP001147747">
    <property type="component" value="Unassembled WGS sequence"/>
</dbReference>
<organism evidence="1 2">
    <name type="scientific">Penicillium cosmopolitanum</name>
    <dbReference type="NCBI Taxonomy" id="1131564"/>
    <lineage>
        <taxon>Eukaryota</taxon>
        <taxon>Fungi</taxon>
        <taxon>Dikarya</taxon>
        <taxon>Ascomycota</taxon>
        <taxon>Pezizomycotina</taxon>
        <taxon>Eurotiomycetes</taxon>
        <taxon>Eurotiomycetidae</taxon>
        <taxon>Eurotiales</taxon>
        <taxon>Aspergillaceae</taxon>
        <taxon>Penicillium</taxon>
    </lineage>
</organism>
<dbReference type="EMBL" id="JAPZBU010000006">
    <property type="protein sequence ID" value="KAJ5397066.1"/>
    <property type="molecule type" value="Genomic_DNA"/>
</dbReference>
<dbReference type="GeneID" id="81368796"/>
<proteinExistence type="predicted"/>
<dbReference type="AlphaFoldDB" id="A0A9X0B9T2"/>
<dbReference type="PANTHER" id="PTHR38111">
    <property type="entry name" value="ZN(2)-C6 FUNGAL-TYPE DOMAIN-CONTAINING PROTEIN-RELATED"/>
    <property type="match status" value="1"/>
</dbReference>
<evidence type="ECO:0000313" key="1">
    <source>
        <dbReference type="EMBL" id="KAJ5397066.1"/>
    </source>
</evidence>
<dbReference type="InterPro" id="IPR021858">
    <property type="entry name" value="Fun_TF"/>
</dbReference>
<reference evidence="1" key="1">
    <citation type="submission" date="2022-12" db="EMBL/GenBank/DDBJ databases">
        <authorList>
            <person name="Petersen C."/>
        </authorList>
    </citation>
    <scope>NUCLEOTIDE SEQUENCE</scope>
    <source>
        <strain evidence="1">IBT 29677</strain>
    </source>
</reference>
<reference evidence="1" key="2">
    <citation type="journal article" date="2023" name="IMA Fungus">
        <title>Comparative genomic study of the Penicillium genus elucidates a diverse pangenome and 15 lateral gene transfer events.</title>
        <authorList>
            <person name="Petersen C."/>
            <person name="Sorensen T."/>
            <person name="Nielsen M.R."/>
            <person name="Sondergaard T.E."/>
            <person name="Sorensen J.L."/>
            <person name="Fitzpatrick D.A."/>
            <person name="Frisvad J.C."/>
            <person name="Nielsen K.L."/>
        </authorList>
    </citation>
    <scope>NUCLEOTIDE SEQUENCE</scope>
    <source>
        <strain evidence="1">IBT 29677</strain>
    </source>
</reference>
<protein>
    <recommendedName>
        <fullName evidence="3">Transcription factor domain-containing protein</fullName>
    </recommendedName>
</protein>
<dbReference type="InterPro" id="IPR053178">
    <property type="entry name" value="Osmoadaptation_assoc"/>
</dbReference>
<name>A0A9X0B9T2_9EURO</name>
<sequence length="434" mass="47957">MPVYGAQSVNNITGKWPETSHVRGQQVCSCHSAAQTSATSTPLTVTYSDEPAPSESDSSLSICAEFSTSVDECVSPSLAGKAVALQQPQLALSFVMASFPCYFKLIESRVPITWIDYIATQPSSNKSSFDWAVRCMTTTYLGSLHNDTRYLDEGRMYYFRSLRNLSKLLSDPHTAESDEALSTVIILGVFEMHVYTSLEGWNHHARGLRTLMQLRGPRMHEDGFGYNLYLACRNTLVTAALVSGEACFLEQPGWQQLSKDLATKSARNPNSSVLEDIAERAFREVVKLPGFVKRIRGLGSLPAKAQSCERSALFRIVLATRAAMNGIYTEFKIAASSTRAGYKSYADFVGPVPRDFFDKFANLTIRGIQSGLLLLNYLVILLNPSQQSAAELEIRDIMRSIQVKELPLCDDHGGKSSPCLLPVFHCGFRGKNWA</sequence>
<accession>A0A9X0B9T2</accession>
<dbReference type="OrthoDB" id="191686at2759"/>
<comment type="caution">
    <text evidence="1">The sequence shown here is derived from an EMBL/GenBank/DDBJ whole genome shotgun (WGS) entry which is preliminary data.</text>
</comment>
<keyword evidence="2" id="KW-1185">Reference proteome</keyword>
<gene>
    <name evidence="1" type="ORF">N7509_005179</name>
</gene>
<dbReference type="PANTHER" id="PTHR38111:SF10">
    <property type="entry name" value="C6 FINGER DOMAIN-CONTAINING PROTEIN"/>
    <property type="match status" value="1"/>
</dbReference>
<dbReference type="Pfam" id="PF11951">
    <property type="entry name" value="Fungal_trans_2"/>
    <property type="match status" value="1"/>
</dbReference>
<evidence type="ECO:0000313" key="2">
    <source>
        <dbReference type="Proteomes" id="UP001147747"/>
    </source>
</evidence>